<keyword evidence="3" id="KW-1185">Reference proteome</keyword>
<proteinExistence type="predicted"/>
<organism evidence="2 3">
    <name type="scientific">Streptomyces spiralis</name>
    <dbReference type="NCBI Taxonomy" id="66376"/>
    <lineage>
        <taxon>Bacteria</taxon>
        <taxon>Bacillati</taxon>
        <taxon>Actinomycetota</taxon>
        <taxon>Actinomycetes</taxon>
        <taxon>Kitasatosporales</taxon>
        <taxon>Streptomycetaceae</taxon>
        <taxon>Streptomyces</taxon>
    </lineage>
</organism>
<feature type="region of interest" description="Disordered" evidence="1">
    <location>
        <begin position="1"/>
        <end position="67"/>
    </location>
</feature>
<sequence length="67" mass="7154">MTPRRCRPSETNITRHARAGRAEAALETEGGTVRPTVTDNEVGIPAEGRRSGLADMAPRVPVTARGE</sequence>
<evidence type="ECO:0000313" key="3">
    <source>
        <dbReference type="Proteomes" id="UP000641386"/>
    </source>
</evidence>
<accession>A0A918ZJQ9</accession>
<dbReference type="InterPro" id="IPR036890">
    <property type="entry name" value="HATPase_C_sf"/>
</dbReference>
<dbReference type="Gene3D" id="3.30.565.10">
    <property type="entry name" value="Histidine kinase-like ATPase, C-terminal domain"/>
    <property type="match status" value="1"/>
</dbReference>
<evidence type="ECO:0000256" key="1">
    <source>
        <dbReference type="SAM" id="MobiDB-lite"/>
    </source>
</evidence>
<protein>
    <submittedName>
        <fullName evidence="2">Uncharacterized protein</fullName>
    </submittedName>
</protein>
<name>A0A918ZJQ9_9ACTN</name>
<comment type="caution">
    <text evidence="2">The sequence shown here is derived from an EMBL/GenBank/DDBJ whole genome shotgun (WGS) entry which is preliminary data.</text>
</comment>
<reference evidence="2" key="2">
    <citation type="submission" date="2020-09" db="EMBL/GenBank/DDBJ databases">
        <authorList>
            <person name="Sun Q."/>
            <person name="Ohkuma M."/>
        </authorList>
    </citation>
    <scope>NUCLEOTIDE SEQUENCE</scope>
    <source>
        <strain evidence="2">JCM 3302</strain>
    </source>
</reference>
<dbReference type="AlphaFoldDB" id="A0A918ZJQ9"/>
<reference evidence="2" key="1">
    <citation type="journal article" date="2014" name="Int. J. Syst. Evol. Microbiol.">
        <title>Complete genome sequence of Corynebacterium casei LMG S-19264T (=DSM 44701T), isolated from a smear-ripened cheese.</title>
        <authorList>
            <consortium name="US DOE Joint Genome Institute (JGI-PGF)"/>
            <person name="Walter F."/>
            <person name="Albersmeier A."/>
            <person name="Kalinowski J."/>
            <person name="Ruckert C."/>
        </authorList>
    </citation>
    <scope>NUCLEOTIDE SEQUENCE</scope>
    <source>
        <strain evidence="2">JCM 3302</strain>
    </source>
</reference>
<dbReference type="EMBL" id="BNBC01000002">
    <property type="protein sequence ID" value="GHE56422.1"/>
    <property type="molecule type" value="Genomic_DNA"/>
</dbReference>
<gene>
    <name evidence="2" type="ORF">GCM10014715_06760</name>
</gene>
<dbReference type="Proteomes" id="UP000641386">
    <property type="component" value="Unassembled WGS sequence"/>
</dbReference>
<evidence type="ECO:0000313" key="2">
    <source>
        <dbReference type="EMBL" id="GHE56422.1"/>
    </source>
</evidence>